<protein>
    <recommendedName>
        <fullName evidence="3">amidase</fullName>
        <ecNumber evidence="3">3.5.1.4</ecNumber>
    </recommendedName>
</protein>
<dbReference type="PANTHER" id="PTHR46072:SF3">
    <property type="entry name" value="AMIDASE"/>
    <property type="match status" value="1"/>
</dbReference>
<feature type="active site" description="Charge relay system" evidence="5">
    <location>
        <position position="126"/>
    </location>
</feature>
<keyword evidence="8" id="KW-1185">Reference proteome</keyword>
<dbReference type="STRING" id="1173061.A0A0J9YHL1"/>
<gene>
    <name evidence="7" type="ORF">BN980_GECA01s06038g</name>
</gene>
<organism evidence="7 8">
    <name type="scientific">Geotrichum candidum</name>
    <name type="common">Oospora lactis</name>
    <name type="synonym">Dipodascus geotrichum</name>
    <dbReference type="NCBI Taxonomy" id="1173061"/>
    <lineage>
        <taxon>Eukaryota</taxon>
        <taxon>Fungi</taxon>
        <taxon>Dikarya</taxon>
        <taxon>Ascomycota</taxon>
        <taxon>Saccharomycotina</taxon>
        <taxon>Dipodascomycetes</taxon>
        <taxon>Dipodascales</taxon>
        <taxon>Dipodascaceae</taxon>
        <taxon>Geotrichum</taxon>
    </lineage>
</organism>
<comment type="similarity">
    <text evidence="2">Belongs to the amidase family.</text>
</comment>
<dbReference type="InterPro" id="IPR036928">
    <property type="entry name" value="AS_sf"/>
</dbReference>
<evidence type="ECO:0000256" key="2">
    <source>
        <dbReference type="ARBA" id="ARBA00009199"/>
    </source>
</evidence>
<comment type="caution">
    <text evidence="7">The sequence shown here is derived from an EMBL/GenBank/DDBJ whole genome shotgun (WGS) entry which is preliminary data.</text>
</comment>
<dbReference type="PANTHER" id="PTHR46072">
    <property type="entry name" value="AMIDASE-RELATED-RELATED"/>
    <property type="match status" value="1"/>
</dbReference>
<dbReference type="Pfam" id="PF01425">
    <property type="entry name" value="Amidase"/>
    <property type="match status" value="1"/>
</dbReference>
<feature type="active site" description="Charge relay system" evidence="5">
    <location>
        <position position="203"/>
    </location>
</feature>
<keyword evidence="4" id="KW-0378">Hydrolase</keyword>
<proteinExistence type="inferred from homology"/>
<comment type="catalytic activity">
    <reaction evidence="1">
        <text>a monocarboxylic acid amide + H2O = a monocarboxylate + NH4(+)</text>
        <dbReference type="Rhea" id="RHEA:12020"/>
        <dbReference type="ChEBI" id="CHEBI:15377"/>
        <dbReference type="ChEBI" id="CHEBI:28938"/>
        <dbReference type="ChEBI" id="CHEBI:35757"/>
        <dbReference type="ChEBI" id="CHEBI:83628"/>
        <dbReference type="EC" id="3.5.1.4"/>
    </reaction>
</comment>
<feature type="domain" description="Amidase" evidence="6">
    <location>
        <begin position="71"/>
        <end position="531"/>
    </location>
</feature>
<reference evidence="7" key="1">
    <citation type="submission" date="2014-03" db="EMBL/GenBank/DDBJ databases">
        <authorList>
            <person name="Casaregola S."/>
        </authorList>
    </citation>
    <scope>NUCLEOTIDE SEQUENCE [LARGE SCALE GENOMIC DNA]</scope>
    <source>
        <strain evidence="7">CLIB 918</strain>
    </source>
</reference>
<dbReference type="InterPro" id="IPR020556">
    <property type="entry name" value="Amidase_CS"/>
</dbReference>
<dbReference type="PROSITE" id="PS00571">
    <property type="entry name" value="AMIDASES"/>
    <property type="match status" value="1"/>
</dbReference>
<name>A0A0J9YHL1_GEOCN</name>
<accession>A0A0J9YHL1</accession>
<dbReference type="EMBL" id="CCBN010000001">
    <property type="protein sequence ID" value="CDO51427.1"/>
    <property type="molecule type" value="Genomic_DNA"/>
</dbReference>
<dbReference type="Gene3D" id="3.90.1300.10">
    <property type="entry name" value="Amidase signature (AS) domain"/>
    <property type="match status" value="1"/>
</dbReference>
<evidence type="ECO:0000256" key="5">
    <source>
        <dbReference type="PIRSR" id="PIRSR001221-1"/>
    </source>
</evidence>
<evidence type="ECO:0000313" key="7">
    <source>
        <dbReference type="EMBL" id="CDO51427.1"/>
    </source>
</evidence>
<evidence type="ECO:0000259" key="6">
    <source>
        <dbReference type="Pfam" id="PF01425"/>
    </source>
</evidence>
<dbReference type="Proteomes" id="UP000242525">
    <property type="component" value="Unassembled WGS sequence"/>
</dbReference>
<dbReference type="GO" id="GO:0004040">
    <property type="term" value="F:amidase activity"/>
    <property type="evidence" value="ECO:0007669"/>
    <property type="project" value="UniProtKB-EC"/>
</dbReference>
<sequence>MSDWKSKVAKKQEELRQLTPTEWLIADRDATPYEEALLEKLSSEQLEITTNYTAQELLAALAAGKLTAEAVTDAFSRRAALANQYVNCLTEVNYKAALTRAKHLDEEFKKTGKPVGPLHGLPISVKDSFEVTGLASTLGTVARIDHPKSHKNTPLVQLLLDLGAVVHVKTNIPQAIITSDSHNNVFGRTLNPYNTKEWSAGGSSGGEAALIALRGSLLGVGTDLAGSIRIPAWCCGVYGFKPTVNRIPYSGIARSSVDLADLGVLASAGPLATNISDIEFFMKTVIDNQPWIGYDSLAIPMPWISNINKHRKTSKPEKKGFLTFGTILEDDLYPVDSDVQQCLQNISFKLVGAGHKHVQLLSGAYPSFRHVSHSIALPLLDLDVSRASLKMIQAGQEPLVPSVKKNFAGVYDPPSKTFDETEELFITSVKESSVSIPQLLEATRRKLSARKAWLDVINAQGIDILILPCAAQFAPPFDTYTELPYTNNWNALDFPAIAIPTNRDKLGKVDSKVKPHGIQVVGTYFNDEGLLAAASLVDSIINESN</sequence>
<evidence type="ECO:0000256" key="4">
    <source>
        <dbReference type="ARBA" id="ARBA00022801"/>
    </source>
</evidence>
<dbReference type="OrthoDB" id="6428749at2759"/>
<dbReference type="SUPFAM" id="SSF75304">
    <property type="entry name" value="Amidase signature (AS) enzymes"/>
    <property type="match status" value="1"/>
</dbReference>
<evidence type="ECO:0000256" key="1">
    <source>
        <dbReference type="ARBA" id="ARBA00001311"/>
    </source>
</evidence>
<feature type="active site" description="Acyl-ester intermediate" evidence="5">
    <location>
        <position position="227"/>
    </location>
</feature>
<dbReference type="InterPro" id="IPR023631">
    <property type="entry name" value="Amidase_dom"/>
</dbReference>
<evidence type="ECO:0000313" key="8">
    <source>
        <dbReference type="Proteomes" id="UP000242525"/>
    </source>
</evidence>
<dbReference type="EC" id="3.5.1.4" evidence="3"/>
<dbReference type="PIRSF" id="PIRSF001221">
    <property type="entry name" value="Amidase_fungi"/>
    <property type="match status" value="1"/>
</dbReference>
<evidence type="ECO:0000256" key="3">
    <source>
        <dbReference type="ARBA" id="ARBA00012922"/>
    </source>
</evidence>
<dbReference type="AlphaFoldDB" id="A0A0J9YHL1"/>